<feature type="non-terminal residue" evidence="1">
    <location>
        <position position="1"/>
    </location>
</feature>
<protein>
    <submittedName>
        <fullName evidence="1">12891_t:CDS:1</fullName>
    </submittedName>
</protein>
<sequence>VKNIFIENFKKGDEVGASVAIYYDGNLVVDLYGGYADLESGRVYDENTLQH</sequence>
<proteinExistence type="predicted"/>
<accession>A0ACA9QFK4</accession>
<organism evidence="1 2">
    <name type="scientific">Acaulospora colombiana</name>
    <dbReference type="NCBI Taxonomy" id="27376"/>
    <lineage>
        <taxon>Eukaryota</taxon>
        <taxon>Fungi</taxon>
        <taxon>Fungi incertae sedis</taxon>
        <taxon>Mucoromycota</taxon>
        <taxon>Glomeromycotina</taxon>
        <taxon>Glomeromycetes</taxon>
        <taxon>Diversisporales</taxon>
        <taxon>Acaulosporaceae</taxon>
        <taxon>Acaulospora</taxon>
    </lineage>
</organism>
<comment type="caution">
    <text evidence="1">The sequence shown here is derived from an EMBL/GenBank/DDBJ whole genome shotgun (WGS) entry which is preliminary data.</text>
</comment>
<dbReference type="Proteomes" id="UP000789525">
    <property type="component" value="Unassembled WGS sequence"/>
</dbReference>
<keyword evidence="2" id="KW-1185">Reference proteome</keyword>
<feature type="non-terminal residue" evidence="1">
    <location>
        <position position="51"/>
    </location>
</feature>
<reference evidence="1" key="1">
    <citation type="submission" date="2021-06" db="EMBL/GenBank/DDBJ databases">
        <authorList>
            <person name="Kallberg Y."/>
            <person name="Tangrot J."/>
            <person name="Rosling A."/>
        </authorList>
    </citation>
    <scope>NUCLEOTIDE SEQUENCE</scope>
    <source>
        <strain evidence="1">CL356</strain>
    </source>
</reference>
<evidence type="ECO:0000313" key="1">
    <source>
        <dbReference type="EMBL" id="CAG8749346.1"/>
    </source>
</evidence>
<gene>
    <name evidence="1" type="ORF">ACOLOM_LOCUS12616</name>
</gene>
<evidence type="ECO:0000313" key="2">
    <source>
        <dbReference type="Proteomes" id="UP000789525"/>
    </source>
</evidence>
<name>A0ACA9QFK4_9GLOM</name>
<dbReference type="EMBL" id="CAJVPT010052302">
    <property type="protein sequence ID" value="CAG8749346.1"/>
    <property type="molecule type" value="Genomic_DNA"/>
</dbReference>